<gene>
    <name evidence="2" type="ORF">P7D69_20600</name>
</gene>
<evidence type="ECO:0000256" key="1">
    <source>
        <dbReference type="SAM" id="Coils"/>
    </source>
</evidence>
<dbReference type="AlphaFoldDB" id="A0AAP5KD72"/>
<sequence length="127" mass="14786">MTIPAEKVFKKIQELVNENPDSLLNFDQEQERAETLLEQQKKQLTIMQAINEQIKQLAGSQAAIDQIKQLKTDFNGLFEEYKQEYAALQEILLTLRVSYDTEKIIAKQYVINENEKIILSIVNEIEK</sequence>
<evidence type="ECO:0000313" key="2">
    <source>
        <dbReference type="EMBL" id="MDT2546733.1"/>
    </source>
</evidence>
<dbReference type="Proteomes" id="UP001254770">
    <property type="component" value="Unassembled WGS sequence"/>
</dbReference>
<accession>A0AAP5KD72</accession>
<dbReference type="EMBL" id="JARPXL010000043">
    <property type="protein sequence ID" value="MDT2546733.1"/>
    <property type="molecule type" value="Genomic_DNA"/>
</dbReference>
<proteinExistence type="predicted"/>
<dbReference type="RefSeq" id="WP_010744225.1">
    <property type="nucleotide sequence ID" value="NZ_CP072889.1"/>
</dbReference>
<comment type="caution">
    <text evidence="2">The sequence shown here is derived from an EMBL/GenBank/DDBJ whole genome shotgun (WGS) entry which is preliminary data.</text>
</comment>
<evidence type="ECO:0000313" key="3">
    <source>
        <dbReference type="Proteomes" id="UP001254770"/>
    </source>
</evidence>
<name>A0AAP5KD72_9ENTE</name>
<reference evidence="2" key="1">
    <citation type="submission" date="2023-03" db="EMBL/GenBank/DDBJ databases">
        <authorList>
            <person name="Shen W."/>
            <person name="Cai J."/>
        </authorList>
    </citation>
    <scope>NUCLEOTIDE SEQUENCE</scope>
    <source>
        <strain evidence="2">Y15</strain>
    </source>
</reference>
<organism evidence="2 3">
    <name type="scientific">Enterococcus raffinosus</name>
    <dbReference type="NCBI Taxonomy" id="71452"/>
    <lineage>
        <taxon>Bacteria</taxon>
        <taxon>Bacillati</taxon>
        <taxon>Bacillota</taxon>
        <taxon>Bacilli</taxon>
        <taxon>Lactobacillales</taxon>
        <taxon>Enterococcaceae</taxon>
        <taxon>Enterococcus</taxon>
    </lineage>
</organism>
<dbReference type="GeneID" id="67041818"/>
<keyword evidence="1" id="KW-0175">Coiled coil</keyword>
<protein>
    <submittedName>
        <fullName evidence="2">DUF3110 domain-containing protein</fullName>
    </submittedName>
</protein>
<feature type="coiled-coil region" evidence="1">
    <location>
        <begin position="23"/>
        <end position="57"/>
    </location>
</feature>